<sequence length="73" mass="8341">MGNGHSTKGKGICQGVVLKMQGLTMVEHYLPLQLRSTDVILNKQWLKSVRWIRIHWISNLTITNQNDCNAHTL</sequence>
<protein>
    <submittedName>
        <fullName evidence="1">Uncharacterized protein</fullName>
    </submittedName>
</protein>
<dbReference type="EMBL" id="LR746268">
    <property type="protein sequence ID" value="CAA7396037.1"/>
    <property type="molecule type" value="Genomic_DNA"/>
</dbReference>
<accession>A0A7I8KE36</accession>
<evidence type="ECO:0000313" key="2">
    <source>
        <dbReference type="Proteomes" id="UP000663760"/>
    </source>
</evidence>
<organism evidence="1 2">
    <name type="scientific">Spirodela intermedia</name>
    <name type="common">Intermediate duckweed</name>
    <dbReference type="NCBI Taxonomy" id="51605"/>
    <lineage>
        <taxon>Eukaryota</taxon>
        <taxon>Viridiplantae</taxon>
        <taxon>Streptophyta</taxon>
        <taxon>Embryophyta</taxon>
        <taxon>Tracheophyta</taxon>
        <taxon>Spermatophyta</taxon>
        <taxon>Magnoliopsida</taxon>
        <taxon>Liliopsida</taxon>
        <taxon>Araceae</taxon>
        <taxon>Lemnoideae</taxon>
        <taxon>Spirodela</taxon>
    </lineage>
</organism>
<dbReference type="AlphaFoldDB" id="A0A7I8KE36"/>
<reference evidence="1" key="1">
    <citation type="submission" date="2020-02" db="EMBL/GenBank/DDBJ databases">
        <authorList>
            <person name="Scholz U."/>
            <person name="Mascher M."/>
            <person name="Fiebig A."/>
        </authorList>
    </citation>
    <scope>NUCLEOTIDE SEQUENCE</scope>
</reference>
<dbReference type="OrthoDB" id="1741804at2759"/>
<dbReference type="Proteomes" id="UP000663760">
    <property type="component" value="Chromosome 5"/>
</dbReference>
<evidence type="ECO:0000313" key="1">
    <source>
        <dbReference type="EMBL" id="CAA7396037.1"/>
    </source>
</evidence>
<name>A0A7I8KE36_SPIIN</name>
<proteinExistence type="predicted"/>
<keyword evidence="2" id="KW-1185">Reference proteome</keyword>
<dbReference type="Pfam" id="PF08284">
    <property type="entry name" value="RVP_2"/>
    <property type="match status" value="1"/>
</dbReference>
<gene>
    <name evidence="1" type="ORF">SI8410_05006700</name>
</gene>